<accession>A0AA39Z7Z0</accession>
<evidence type="ECO:0000313" key="4">
    <source>
        <dbReference type="Proteomes" id="UP001174997"/>
    </source>
</evidence>
<dbReference type="GO" id="GO:0016020">
    <property type="term" value="C:membrane"/>
    <property type="evidence" value="ECO:0007669"/>
    <property type="project" value="TreeGrafter"/>
</dbReference>
<dbReference type="SUPFAM" id="SSF53474">
    <property type="entry name" value="alpha/beta-Hydrolases"/>
    <property type="match status" value="1"/>
</dbReference>
<dbReference type="Gene3D" id="3.40.50.1820">
    <property type="entry name" value="alpha/beta hydrolase"/>
    <property type="match status" value="1"/>
</dbReference>
<dbReference type="InterPro" id="IPR000073">
    <property type="entry name" value="AB_hydrolase_1"/>
</dbReference>
<feature type="domain" description="AB hydrolase-1" evidence="2">
    <location>
        <begin position="33"/>
        <end position="298"/>
    </location>
</feature>
<dbReference type="PANTHER" id="PTHR43798">
    <property type="entry name" value="MONOACYLGLYCEROL LIPASE"/>
    <property type="match status" value="1"/>
</dbReference>
<dbReference type="EMBL" id="JAULSY010000109">
    <property type="protein sequence ID" value="KAK0665484.1"/>
    <property type="molecule type" value="Genomic_DNA"/>
</dbReference>
<dbReference type="Pfam" id="PF00561">
    <property type="entry name" value="Abhydrolase_1"/>
    <property type="match status" value="1"/>
</dbReference>
<evidence type="ECO:0000259" key="2">
    <source>
        <dbReference type="Pfam" id="PF00561"/>
    </source>
</evidence>
<dbReference type="InterPro" id="IPR029058">
    <property type="entry name" value="AB_hydrolase_fold"/>
</dbReference>
<dbReference type="Proteomes" id="UP001174997">
    <property type="component" value="Unassembled WGS sequence"/>
</dbReference>
<proteinExistence type="predicted"/>
<evidence type="ECO:0000256" key="1">
    <source>
        <dbReference type="ARBA" id="ARBA00022801"/>
    </source>
</evidence>
<keyword evidence="4" id="KW-1185">Reference proteome</keyword>
<organism evidence="3 4">
    <name type="scientific">Cercophora samala</name>
    <dbReference type="NCBI Taxonomy" id="330535"/>
    <lineage>
        <taxon>Eukaryota</taxon>
        <taxon>Fungi</taxon>
        <taxon>Dikarya</taxon>
        <taxon>Ascomycota</taxon>
        <taxon>Pezizomycotina</taxon>
        <taxon>Sordariomycetes</taxon>
        <taxon>Sordariomycetidae</taxon>
        <taxon>Sordariales</taxon>
        <taxon>Lasiosphaeriaceae</taxon>
        <taxon>Cercophora</taxon>
    </lineage>
</organism>
<dbReference type="PANTHER" id="PTHR43798:SF31">
    <property type="entry name" value="AB HYDROLASE SUPERFAMILY PROTEIN YCLE"/>
    <property type="match status" value="1"/>
</dbReference>
<dbReference type="InterPro" id="IPR050266">
    <property type="entry name" value="AB_hydrolase_sf"/>
</dbReference>
<protein>
    <submittedName>
        <fullName evidence="3">Alpha/Beta hydrolase protein</fullName>
    </submittedName>
</protein>
<evidence type="ECO:0000313" key="3">
    <source>
        <dbReference type="EMBL" id="KAK0665484.1"/>
    </source>
</evidence>
<name>A0AA39Z7Z0_9PEZI</name>
<comment type="caution">
    <text evidence="3">The sequence shown here is derived from an EMBL/GenBank/DDBJ whole genome shotgun (WGS) entry which is preliminary data.</text>
</comment>
<dbReference type="AlphaFoldDB" id="A0AA39Z7Z0"/>
<reference evidence="3" key="1">
    <citation type="submission" date="2023-06" db="EMBL/GenBank/DDBJ databases">
        <title>Genome-scale phylogeny and comparative genomics of the fungal order Sordariales.</title>
        <authorList>
            <consortium name="Lawrence Berkeley National Laboratory"/>
            <person name="Hensen N."/>
            <person name="Bonometti L."/>
            <person name="Westerberg I."/>
            <person name="Brannstrom I.O."/>
            <person name="Guillou S."/>
            <person name="Cros-Aarteil S."/>
            <person name="Calhoun S."/>
            <person name="Haridas S."/>
            <person name="Kuo A."/>
            <person name="Mondo S."/>
            <person name="Pangilinan J."/>
            <person name="Riley R."/>
            <person name="Labutti K."/>
            <person name="Andreopoulos B."/>
            <person name="Lipzen A."/>
            <person name="Chen C."/>
            <person name="Yanf M."/>
            <person name="Daum C."/>
            <person name="Ng V."/>
            <person name="Clum A."/>
            <person name="Steindorff A."/>
            <person name="Ohm R."/>
            <person name="Martin F."/>
            <person name="Silar P."/>
            <person name="Natvig D."/>
            <person name="Lalanne C."/>
            <person name="Gautier V."/>
            <person name="Ament-Velasquez S.L."/>
            <person name="Kruys A."/>
            <person name="Hutchinson M.I."/>
            <person name="Powell A.J."/>
            <person name="Barry K."/>
            <person name="Miller A.N."/>
            <person name="Grigoriev I.V."/>
            <person name="Debuchy R."/>
            <person name="Gladieux P."/>
            <person name="Thoren M.H."/>
            <person name="Johannesson H."/>
        </authorList>
    </citation>
    <scope>NUCLEOTIDE SEQUENCE</scope>
    <source>
        <strain evidence="3">CBS 307.81</strain>
    </source>
</reference>
<dbReference type="GO" id="GO:0016787">
    <property type="term" value="F:hydrolase activity"/>
    <property type="evidence" value="ECO:0007669"/>
    <property type="project" value="UniProtKB-KW"/>
</dbReference>
<keyword evidence="1 3" id="KW-0378">Hydrolase</keyword>
<sequence length="313" mass="35721">MEYSTFPANDGTTLAFQSSLPLTSSPSPANDTIILFLHGFSGSSAYFTRNFPALSQHSWVLALDTRGHGRSGHSKGGYHVARLASDLRDFLLHIHSLNPAKRHKITAIGQSIGAAIIWTYIELFGDGEFTSFIFVDQAPLQDRDWRFGWDEKKAHRGCYDEKSMLAAQEAWVERPEETYVGLVNECLGYRYLPSSEDRDRSAEERKEDEEYFTRISRACDGRWLARLLADHTRYDHREACELITKPTLVLAGKRSGCFSLEGMGEIVERVRNGRGSNMESKAQMSVFGSGHWLFWEEPERFNQEVSEWVHRWA</sequence>
<gene>
    <name evidence="3" type="ORF">QBC41DRAFT_327824</name>
</gene>